<evidence type="ECO:0000256" key="1">
    <source>
        <dbReference type="ARBA" id="ARBA00022859"/>
    </source>
</evidence>
<feature type="domain" description="Ig-like" evidence="4">
    <location>
        <begin position="47"/>
        <end position="123"/>
    </location>
</feature>
<keyword evidence="2" id="KW-1064">Adaptive immunity</keyword>
<dbReference type="InterPro" id="IPR050199">
    <property type="entry name" value="IgHV"/>
</dbReference>
<evidence type="ECO:0000313" key="6">
    <source>
        <dbReference type="Proteomes" id="UP000694406"/>
    </source>
</evidence>
<dbReference type="GO" id="GO:0019814">
    <property type="term" value="C:immunoglobulin complex"/>
    <property type="evidence" value="ECO:0007669"/>
    <property type="project" value="UniProtKB-KW"/>
</dbReference>
<dbReference type="GO" id="GO:0002250">
    <property type="term" value="P:adaptive immune response"/>
    <property type="evidence" value="ECO:0007669"/>
    <property type="project" value="UniProtKB-KW"/>
</dbReference>
<dbReference type="InterPro" id="IPR013106">
    <property type="entry name" value="Ig_V-set"/>
</dbReference>
<dbReference type="GeneTree" id="ENSGT01050000244936"/>
<dbReference type="Pfam" id="PF07686">
    <property type="entry name" value="V-set"/>
    <property type="match status" value="1"/>
</dbReference>
<dbReference type="GO" id="GO:0005576">
    <property type="term" value="C:extracellular region"/>
    <property type="evidence" value="ECO:0007669"/>
    <property type="project" value="UniProtKB-ARBA"/>
</dbReference>
<name>A0A8C5SIA9_LATLA</name>
<keyword evidence="1" id="KW-0391">Immunity</keyword>
<dbReference type="SUPFAM" id="SSF48726">
    <property type="entry name" value="Immunoglobulin"/>
    <property type="match status" value="1"/>
</dbReference>
<dbReference type="Proteomes" id="UP000694406">
    <property type="component" value="Unplaced"/>
</dbReference>
<reference evidence="5" key="2">
    <citation type="submission" date="2025-09" db="UniProtKB">
        <authorList>
            <consortium name="Ensembl"/>
        </authorList>
    </citation>
    <scope>IDENTIFICATION</scope>
</reference>
<dbReference type="InterPro" id="IPR036179">
    <property type="entry name" value="Ig-like_dom_sf"/>
</dbReference>
<dbReference type="PANTHER" id="PTHR23266">
    <property type="entry name" value="IMMUNOGLOBULIN HEAVY CHAIN"/>
    <property type="match status" value="1"/>
</dbReference>
<organism evidence="5 6">
    <name type="scientific">Laticauda laticaudata</name>
    <name type="common">Blue-ringed sea krait</name>
    <name type="synonym">Blue-lipped sea krait</name>
    <dbReference type="NCBI Taxonomy" id="8630"/>
    <lineage>
        <taxon>Eukaryota</taxon>
        <taxon>Metazoa</taxon>
        <taxon>Chordata</taxon>
        <taxon>Craniata</taxon>
        <taxon>Vertebrata</taxon>
        <taxon>Euteleostomi</taxon>
        <taxon>Lepidosauria</taxon>
        <taxon>Squamata</taxon>
        <taxon>Bifurcata</taxon>
        <taxon>Unidentata</taxon>
        <taxon>Episquamata</taxon>
        <taxon>Toxicofera</taxon>
        <taxon>Serpentes</taxon>
        <taxon>Colubroidea</taxon>
        <taxon>Elapidae</taxon>
        <taxon>Laticaudinae</taxon>
        <taxon>Laticauda</taxon>
    </lineage>
</organism>
<dbReference type="Gene3D" id="2.60.40.10">
    <property type="entry name" value="Immunoglobulins"/>
    <property type="match status" value="1"/>
</dbReference>
<dbReference type="AlphaFoldDB" id="A0A8C5SIA9"/>
<dbReference type="InterPro" id="IPR007110">
    <property type="entry name" value="Ig-like_dom"/>
</dbReference>
<protein>
    <recommendedName>
        <fullName evidence="4">Ig-like domain-containing protein</fullName>
    </recommendedName>
</protein>
<keyword evidence="3" id="KW-1280">Immunoglobulin</keyword>
<dbReference type="PROSITE" id="PS50835">
    <property type="entry name" value="IG_LIKE"/>
    <property type="match status" value="1"/>
</dbReference>
<evidence type="ECO:0000313" key="5">
    <source>
        <dbReference type="Ensembl" id="ENSLLTP00000016997.1"/>
    </source>
</evidence>
<dbReference type="SMART" id="SM00406">
    <property type="entry name" value="IGv"/>
    <property type="match status" value="1"/>
</dbReference>
<accession>A0A8C5SIA9</accession>
<evidence type="ECO:0000256" key="2">
    <source>
        <dbReference type="ARBA" id="ARBA00023130"/>
    </source>
</evidence>
<proteinExistence type="predicted"/>
<dbReference type="Ensembl" id="ENSLLTT00000017637.1">
    <property type="protein sequence ID" value="ENSLLTP00000016997.1"/>
    <property type="gene ID" value="ENSLLTG00000012945.1"/>
</dbReference>
<evidence type="ECO:0000256" key="3">
    <source>
        <dbReference type="ARBA" id="ARBA00043265"/>
    </source>
</evidence>
<evidence type="ECO:0000259" key="4">
    <source>
        <dbReference type="PROSITE" id="PS50835"/>
    </source>
</evidence>
<reference evidence="5" key="1">
    <citation type="submission" date="2025-08" db="UniProtKB">
        <authorList>
            <consortium name="Ensembl"/>
        </authorList>
    </citation>
    <scope>IDENTIFICATION</scope>
</reference>
<keyword evidence="6" id="KW-1185">Reference proteome</keyword>
<dbReference type="InterPro" id="IPR013783">
    <property type="entry name" value="Ig-like_fold"/>
</dbReference>
<dbReference type="SMART" id="SM00409">
    <property type="entry name" value="IG"/>
    <property type="match status" value="1"/>
</dbReference>
<dbReference type="InterPro" id="IPR003599">
    <property type="entry name" value="Ig_sub"/>
</dbReference>
<sequence length="153" mass="17281">MAIIFPIFPHFAVVCRRSHLKKTILFFLGVQSQVQLMESGGDVRRPGESLRLSCQASGFTFSSYWMAWVRQAPGKQTAEKGLEWVVDIYTDSSGNLQGQCSRDNVKNLQMNSLKAEDKAVYYCAKHTVRGIESEAKQKPSEKIFNLTESQILD</sequence>